<proteinExistence type="predicted"/>
<dbReference type="SMART" id="SM00066">
    <property type="entry name" value="GAL4"/>
    <property type="match status" value="1"/>
</dbReference>
<dbReference type="AlphaFoldDB" id="A0AAV5QPD5"/>
<keyword evidence="2" id="KW-0862">Zinc</keyword>
<evidence type="ECO:0000256" key="1">
    <source>
        <dbReference type="ARBA" id="ARBA00022723"/>
    </source>
</evidence>
<keyword evidence="1" id="KW-0479">Metal-binding</keyword>
<accession>A0AAV5QPD5</accession>
<feature type="region of interest" description="Disordered" evidence="6">
    <location>
        <begin position="1"/>
        <end position="41"/>
    </location>
</feature>
<evidence type="ECO:0000256" key="6">
    <source>
        <dbReference type="SAM" id="MobiDB-lite"/>
    </source>
</evidence>
<dbReference type="RefSeq" id="XP_064853416.1">
    <property type="nucleotide sequence ID" value="XM_064997344.1"/>
</dbReference>
<evidence type="ECO:0000256" key="3">
    <source>
        <dbReference type="ARBA" id="ARBA00023015"/>
    </source>
</evidence>
<keyword evidence="4" id="KW-0804">Transcription</keyword>
<comment type="caution">
    <text evidence="8">The sequence shown here is derived from an EMBL/GenBank/DDBJ whole genome shotgun (WGS) entry which is preliminary data.</text>
</comment>
<dbReference type="Gene3D" id="4.10.240.10">
    <property type="entry name" value="Zn(2)-C6 fungal-type DNA-binding domain"/>
    <property type="match status" value="1"/>
</dbReference>
<feature type="compositionally biased region" description="Basic and acidic residues" evidence="6">
    <location>
        <begin position="12"/>
        <end position="40"/>
    </location>
</feature>
<dbReference type="Pfam" id="PF04082">
    <property type="entry name" value="Fungal_trans"/>
    <property type="match status" value="1"/>
</dbReference>
<feature type="domain" description="Zn(2)-C6 fungal-type" evidence="7">
    <location>
        <begin position="49"/>
        <end position="78"/>
    </location>
</feature>
<dbReference type="PANTHER" id="PTHR47424:SF6">
    <property type="entry name" value="PROLINE UTILIZATION TRANS-ACTIVATOR"/>
    <property type="match status" value="1"/>
</dbReference>
<dbReference type="PROSITE" id="PS00463">
    <property type="entry name" value="ZN2_CY6_FUNGAL_1"/>
    <property type="match status" value="1"/>
</dbReference>
<dbReference type="InterPro" id="IPR051127">
    <property type="entry name" value="Fungal_SecMet_Regulators"/>
</dbReference>
<keyword evidence="3" id="KW-0805">Transcription regulation</keyword>
<dbReference type="PROSITE" id="PS50048">
    <property type="entry name" value="ZN2_CY6_FUNGAL_2"/>
    <property type="match status" value="1"/>
</dbReference>
<feature type="region of interest" description="Disordered" evidence="6">
    <location>
        <begin position="745"/>
        <end position="770"/>
    </location>
</feature>
<dbReference type="GO" id="GO:0008270">
    <property type="term" value="F:zinc ion binding"/>
    <property type="evidence" value="ECO:0007669"/>
    <property type="project" value="InterPro"/>
</dbReference>
<feature type="compositionally biased region" description="Polar residues" evidence="6">
    <location>
        <begin position="1"/>
        <end position="10"/>
    </location>
</feature>
<dbReference type="GeneID" id="90074395"/>
<dbReference type="InterPro" id="IPR001138">
    <property type="entry name" value="Zn2Cys6_DnaBD"/>
</dbReference>
<evidence type="ECO:0000256" key="4">
    <source>
        <dbReference type="ARBA" id="ARBA00023163"/>
    </source>
</evidence>
<evidence type="ECO:0000256" key="5">
    <source>
        <dbReference type="ARBA" id="ARBA00023242"/>
    </source>
</evidence>
<dbReference type="CDD" id="cd12148">
    <property type="entry name" value="fungal_TF_MHR"/>
    <property type="match status" value="1"/>
</dbReference>
<organism evidence="8 9">
    <name type="scientific">Saccharomycopsis crataegensis</name>
    <dbReference type="NCBI Taxonomy" id="43959"/>
    <lineage>
        <taxon>Eukaryota</taxon>
        <taxon>Fungi</taxon>
        <taxon>Dikarya</taxon>
        <taxon>Ascomycota</taxon>
        <taxon>Saccharomycotina</taxon>
        <taxon>Saccharomycetes</taxon>
        <taxon>Saccharomycopsidaceae</taxon>
        <taxon>Saccharomycopsis</taxon>
    </lineage>
</organism>
<evidence type="ECO:0000313" key="8">
    <source>
        <dbReference type="EMBL" id="GMM36420.1"/>
    </source>
</evidence>
<sequence>MCAATKSTSSKRPREAGDPAADRIEEIIPNADDKNENEDKKKRKRTSYACVRCRKRHIKCPGGNPCEKCKSVNVVCEYAEAEKKVVVSMKYLQKLHEEIATLKKQNANLRIRNKPGNSSFVPICVGENKPTLESVNLSLTSTNSNHSNQLKPGNDDPASTKPREALKNDASHSENNNDKNKIIKKNSTNNNTYNKYPNEIIPPFIDRQRRLVSSKTGEKFYVGSSSMTLFGLEVESMIPDNVLRRSNTHANGDMNPNERLSTVLEREGNAYRIYLGKTETRPGISVKFVLPSYSYSMLLIDTFITYNDGCFYFFNEGMVKENLRKTYSNNLSSNDSTKNFSNQDSIIETINFCKFLLIFAIGEMYLGTANDTNGMKLSSPRLPGSGFFQQASELFTGLFASGAIDNVAREGGVEVMLLYAFYLQVADCTVASYFYFGTALRASLILGLHVDVEKDTLNRYELEHRRRLWWTVYMFERMLSSKAGLPLSLTDDCISTELPEDFDMSHPSDNCKHYIFPEAEYIRNCVTIVQINALILSSLYQKEPTTNILPVIAELITKLFTWKENLPDFLKPNFQVPNFQISRLVTNIMTEYFQGINLAVRPLLFYLTTKQIRINKTSDVYIDLTKYSESILTLLNASFQGSINTIRSLWSLMPENMVALFGYMDREYLFTSAATLILFNVAFGVHDSTKDPLDHALFMFTKMKNLGNNPAELRRAQLIKLMQTLNFNNRMQELIDKYNSDSEDNILAGGSKSKQKKTELELSGQTQKQQPTFNKKLMNKERRMQVNNNRFIYQKNSAGSLNPGASGYRAPYTPPAAHGLLFDGNNIHNIDDIISGGSVAVSHPVSNTRSELLSNKDHDAETVDYPLSSTVNYLTHNNNSSDGLGNTDHPGADFMTSSGRDSPVPELQRLLNPSSMSFATDGNNHHNYSGGNTNNVMLENMMKTDFTETGYSNDLLNNLSGLGNRIDNELWDEITNQPTWLNDVSEEFQNLMNSIQ</sequence>
<feature type="compositionally biased region" description="Basic and acidic residues" evidence="6">
    <location>
        <begin position="161"/>
        <end position="181"/>
    </location>
</feature>
<feature type="compositionally biased region" description="Low complexity" evidence="6">
    <location>
        <begin position="185"/>
        <end position="197"/>
    </location>
</feature>
<dbReference type="Pfam" id="PF00172">
    <property type="entry name" value="Zn_clus"/>
    <property type="match status" value="1"/>
</dbReference>
<name>A0AAV5QPD5_9ASCO</name>
<dbReference type="GO" id="GO:0000981">
    <property type="term" value="F:DNA-binding transcription factor activity, RNA polymerase II-specific"/>
    <property type="evidence" value="ECO:0007669"/>
    <property type="project" value="InterPro"/>
</dbReference>
<feature type="region of interest" description="Disordered" evidence="6">
    <location>
        <begin position="139"/>
        <end position="197"/>
    </location>
</feature>
<dbReference type="CDD" id="cd00067">
    <property type="entry name" value="GAL4"/>
    <property type="match status" value="1"/>
</dbReference>
<feature type="compositionally biased region" description="Low complexity" evidence="6">
    <location>
        <begin position="139"/>
        <end position="150"/>
    </location>
</feature>
<dbReference type="InterPro" id="IPR036864">
    <property type="entry name" value="Zn2-C6_fun-type_DNA-bd_sf"/>
</dbReference>
<evidence type="ECO:0000259" key="7">
    <source>
        <dbReference type="PROSITE" id="PS50048"/>
    </source>
</evidence>
<dbReference type="InterPro" id="IPR007219">
    <property type="entry name" value="XnlR_reg_dom"/>
</dbReference>
<protein>
    <submittedName>
        <fullName evidence="8">Put3 protein</fullName>
    </submittedName>
</protein>
<evidence type="ECO:0000256" key="2">
    <source>
        <dbReference type="ARBA" id="ARBA00022833"/>
    </source>
</evidence>
<evidence type="ECO:0000313" key="9">
    <source>
        <dbReference type="Proteomes" id="UP001360560"/>
    </source>
</evidence>
<dbReference type="PANTHER" id="PTHR47424">
    <property type="entry name" value="REGULATORY PROTEIN GAL4"/>
    <property type="match status" value="1"/>
</dbReference>
<dbReference type="GO" id="GO:0003677">
    <property type="term" value="F:DNA binding"/>
    <property type="evidence" value="ECO:0007669"/>
    <property type="project" value="InterPro"/>
</dbReference>
<dbReference type="GO" id="GO:0006351">
    <property type="term" value="P:DNA-templated transcription"/>
    <property type="evidence" value="ECO:0007669"/>
    <property type="project" value="InterPro"/>
</dbReference>
<dbReference type="EMBL" id="BTFZ01000011">
    <property type="protein sequence ID" value="GMM36420.1"/>
    <property type="molecule type" value="Genomic_DNA"/>
</dbReference>
<dbReference type="SMART" id="SM00906">
    <property type="entry name" value="Fungal_trans"/>
    <property type="match status" value="1"/>
</dbReference>
<gene>
    <name evidence="8" type="ORF">DASC09_037450</name>
</gene>
<reference evidence="8 9" key="1">
    <citation type="journal article" date="2023" name="Elife">
        <title>Identification of key yeast species and microbe-microbe interactions impacting larval growth of Drosophila in the wild.</title>
        <authorList>
            <person name="Mure A."/>
            <person name="Sugiura Y."/>
            <person name="Maeda R."/>
            <person name="Honda K."/>
            <person name="Sakurai N."/>
            <person name="Takahashi Y."/>
            <person name="Watada M."/>
            <person name="Katoh T."/>
            <person name="Gotoh A."/>
            <person name="Gotoh Y."/>
            <person name="Taniguchi I."/>
            <person name="Nakamura K."/>
            <person name="Hayashi T."/>
            <person name="Katayama T."/>
            <person name="Uemura T."/>
            <person name="Hattori Y."/>
        </authorList>
    </citation>
    <scope>NUCLEOTIDE SEQUENCE [LARGE SCALE GENOMIC DNA]</scope>
    <source>
        <strain evidence="8 9">SC-9</strain>
    </source>
</reference>
<dbReference type="SUPFAM" id="SSF57701">
    <property type="entry name" value="Zn2/Cys6 DNA-binding domain"/>
    <property type="match status" value="1"/>
</dbReference>
<keyword evidence="9" id="KW-1185">Reference proteome</keyword>
<keyword evidence="5" id="KW-0539">Nucleus</keyword>
<dbReference type="Proteomes" id="UP001360560">
    <property type="component" value="Unassembled WGS sequence"/>
</dbReference>